<dbReference type="EMBL" id="MNCJ02000317">
    <property type="protein sequence ID" value="KAF5818775.1"/>
    <property type="molecule type" value="Genomic_DNA"/>
</dbReference>
<sequence length="845" mass="96513">MAVDPFSEPISKLSDTVLYVIKTTSNFKPQLRQLTKTLDTITPIMVDIQNQNRKLDRTRSEQDMFMKDIEDAKKLVEKCSRIKWNLILKFTHSLKLKDVSQKLLNFFQVEVQADQWRDIKKVLVEVDSVNERLASLSLGLSSGSMRMSMRRCETAERRRFGWLVPPLPKGIVGFDEPLNKLKAKILEGINVHDVDDDGSAMDCDDGSEMDCDDGCGVGNVVVVSGVGGDGKTTLVKMLCNDHEIQANFGENIFFVTVSEEFDYKVSVNGLFNPSHFDQQGKFQSTEDAKNELENFLREKVLGPILLVLDDVWRESDIKNFEFDIKGYKLLVTSRMVFTKYDVFKFDPLSDEDAKILFCRSAKPNPTIDKNLINQMVKCCKKHPLTLSVVGGSLDGKNEVLWRSMLKSLSQGQSLLDLNKEILNRLERSFETLEDKFKQCFLDFGLFLEDHRIPASAILDMWVHLYNHDDEGIDTLAKIYELSYRNLVNVLARRPREDPYAPVNYCEQQFVTQHDLLRQLAINLSSKLPVAKRRRLIITEQNDQLVTNVLGEDQVTSVEQLQEPMQARVLSISTGESFSSRWCDMRVPEVEVMVLNLKSKTYTLPHFLKEMQKLKILNVTNYGLYPTEFKNFQLLGYLSNLTRIRLERVAISSLSRSTLELVNLQKVSFIMCKMRNAFEDSDNLNVWPSLVEIEMDYCQDLVIYPQILCRSVYLKKLSITNCNELCKISEKFGNLTGLETLILHSCTQLEKLPESITRLQNLSILDISDCLNLTKLPEDMGSLGGLRTICMAGFTGVHELPASVKELSNTKVVCNEEVACQWKEFGNVEITVVEEDRTATLERIIC</sequence>
<reference evidence="6 8" key="1">
    <citation type="journal article" date="2017" name="Nature">
        <title>The sunflower genome provides insights into oil metabolism, flowering and Asterid evolution.</title>
        <authorList>
            <person name="Badouin H."/>
            <person name="Gouzy J."/>
            <person name="Grassa C.J."/>
            <person name="Murat F."/>
            <person name="Staton S.E."/>
            <person name="Cottret L."/>
            <person name="Lelandais-Briere C."/>
            <person name="Owens G.L."/>
            <person name="Carrere S."/>
            <person name="Mayjonade B."/>
            <person name="Legrand L."/>
            <person name="Gill N."/>
            <person name="Kane N.C."/>
            <person name="Bowers J.E."/>
            <person name="Hubner S."/>
            <person name="Bellec A."/>
            <person name="Berard A."/>
            <person name="Berges H."/>
            <person name="Blanchet N."/>
            <person name="Boniface M.C."/>
            <person name="Brunel D."/>
            <person name="Catrice O."/>
            <person name="Chaidir N."/>
            <person name="Claudel C."/>
            <person name="Donnadieu C."/>
            <person name="Faraut T."/>
            <person name="Fievet G."/>
            <person name="Helmstetter N."/>
            <person name="King M."/>
            <person name="Knapp S.J."/>
            <person name="Lai Z."/>
            <person name="Le Paslier M.C."/>
            <person name="Lippi Y."/>
            <person name="Lorenzon L."/>
            <person name="Mandel J.R."/>
            <person name="Marage G."/>
            <person name="Marchand G."/>
            <person name="Marquand E."/>
            <person name="Bret-Mestries E."/>
            <person name="Morien E."/>
            <person name="Nambeesan S."/>
            <person name="Nguyen T."/>
            <person name="Pegot-Espagnet P."/>
            <person name="Pouilly N."/>
            <person name="Raftis F."/>
            <person name="Sallet E."/>
            <person name="Schiex T."/>
            <person name="Thomas J."/>
            <person name="Vandecasteele C."/>
            <person name="Vares D."/>
            <person name="Vear F."/>
            <person name="Vautrin S."/>
            <person name="Crespi M."/>
            <person name="Mangin B."/>
            <person name="Burke J.M."/>
            <person name="Salse J."/>
            <person name="Munos S."/>
            <person name="Vincourt P."/>
            <person name="Rieseberg L.H."/>
            <person name="Langlade N.B."/>
        </authorList>
    </citation>
    <scope>NUCLEOTIDE SEQUENCE [LARGE SCALE GENOMIC DNA]</scope>
    <source>
        <strain evidence="8">cv. SF193</strain>
        <tissue evidence="6">Leaves</tissue>
    </source>
</reference>
<dbReference type="Gene3D" id="3.80.10.10">
    <property type="entry name" value="Ribonuclease Inhibitor"/>
    <property type="match status" value="1"/>
</dbReference>
<evidence type="ECO:0000259" key="5">
    <source>
        <dbReference type="PROSITE" id="PS51153"/>
    </source>
</evidence>
<reference evidence="7" key="2">
    <citation type="submission" date="2017-02" db="EMBL/GenBank/DDBJ databases">
        <title>Sunflower complete genome.</title>
        <authorList>
            <person name="Langlade N."/>
            <person name="Munos S."/>
        </authorList>
    </citation>
    <scope>NUCLEOTIDE SEQUENCE [LARGE SCALE GENOMIC DNA]</scope>
    <source>
        <tissue evidence="7">Leaves</tissue>
    </source>
</reference>
<dbReference type="OrthoDB" id="2016095at2759"/>
<dbReference type="Gene3D" id="1.10.8.430">
    <property type="entry name" value="Helical domain of apoptotic protease-activating factors"/>
    <property type="match status" value="1"/>
</dbReference>
<dbReference type="Gramene" id="mRNA:HanXRQr2_Chr02g0069941">
    <property type="protein sequence ID" value="mRNA:HanXRQr2_Chr02g0069941"/>
    <property type="gene ID" value="HanXRQr2_Chr02g0069941"/>
</dbReference>
<dbReference type="InterPro" id="IPR027417">
    <property type="entry name" value="P-loop_NTPase"/>
</dbReference>
<dbReference type="InterPro" id="IPR002182">
    <property type="entry name" value="NB-ARC"/>
</dbReference>
<dbReference type="GO" id="GO:0006952">
    <property type="term" value="P:defense response"/>
    <property type="evidence" value="ECO:0007669"/>
    <property type="project" value="UniProtKB-KW"/>
</dbReference>
<dbReference type="OMA" id="FYDCEDI"/>
<accession>A0A251VGD4</accession>
<proteinExistence type="inferred from homology"/>
<reference evidence="6" key="3">
    <citation type="submission" date="2020-06" db="EMBL/GenBank/DDBJ databases">
        <title>Helianthus annuus Genome sequencing and assembly Release 2.</title>
        <authorList>
            <person name="Gouzy J."/>
            <person name="Langlade N."/>
            <person name="Munos S."/>
        </authorList>
    </citation>
    <scope>NUCLEOTIDE SEQUENCE</scope>
    <source>
        <tissue evidence="6">Leaves</tissue>
    </source>
</reference>
<organism evidence="7 8">
    <name type="scientific">Helianthus annuus</name>
    <name type="common">Common sunflower</name>
    <dbReference type="NCBI Taxonomy" id="4232"/>
    <lineage>
        <taxon>Eukaryota</taxon>
        <taxon>Viridiplantae</taxon>
        <taxon>Streptophyta</taxon>
        <taxon>Embryophyta</taxon>
        <taxon>Tracheophyta</taxon>
        <taxon>Spermatophyta</taxon>
        <taxon>Magnoliopsida</taxon>
        <taxon>eudicotyledons</taxon>
        <taxon>Gunneridae</taxon>
        <taxon>Pentapetalae</taxon>
        <taxon>asterids</taxon>
        <taxon>campanulids</taxon>
        <taxon>Asterales</taxon>
        <taxon>Asteraceae</taxon>
        <taxon>Asteroideae</taxon>
        <taxon>Heliantheae alliance</taxon>
        <taxon>Heliantheae</taxon>
        <taxon>Helianthus</taxon>
    </lineage>
</organism>
<dbReference type="EMBL" id="CM007891">
    <property type="protein sequence ID" value="OTG34655.1"/>
    <property type="molecule type" value="Genomic_DNA"/>
</dbReference>
<dbReference type="InParanoid" id="A0A251VGD4"/>
<feature type="domain" description="RPW8" evidence="5">
    <location>
        <begin position="1"/>
        <end position="145"/>
    </location>
</feature>
<evidence type="ECO:0000313" key="7">
    <source>
        <dbReference type="EMBL" id="OTG34655.1"/>
    </source>
</evidence>
<dbReference type="Gene3D" id="3.40.50.300">
    <property type="entry name" value="P-loop containing nucleotide triphosphate hydrolases"/>
    <property type="match status" value="1"/>
</dbReference>
<dbReference type="PANTHER" id="PTHR36766:SF3">
    <property type="entry name" value="RPW8 DOMAIN-CONTAINING PROTEIN"/>
    <property type="match status" value="1"/>
</dbReference>
<evidence type="ECO:0000256" key="3">
    <source>
        <dbReference type="ARBA" id="ARBA00022737"/>
    </source>
</evidence>
<evidence type="ECO:0000256" key="2">
    <source>
        <dbReference type="ARBA" id="ARBA00022614"/>
    </source>
</evidence>
<evidence type="ECO:0000313" key="8">
    <source>
        <dbReference type="Proteomes" id="UP000215914"/>
    </source>
</evidence>
<dbReference type="PROSITE" id="PS51153">
    <property type="entry name" value="RPW8"/>
    <property type="match status" value="1"/>
</dbReference>
<dbReference type="InterPro" id="IPR032675">
    <property type="entry name" value="LRR_dom_sf"/>
</dbReference>
<gene>
    <name evidence="7" type="ORF">HannXRQ_Chr02g0048181</name>
    <name evidence="6" type="ORF">HanXRQr2_Chr02g0069941</name>
</gene>
<dbReference type="Pfam" id="PF00931">
    <property type="entry name" value="NB-ARC"/>
    <property type="match status" value="1"/>
</dbReference>
<dbReference type="Proteomes" id="UP000215914">
    <property type="component" value="Chromosome 2"/>
</dbReference>
<evidence type="ECO:0000313" key="6">
    <source>
        <dbReference type="EMBL" id="KAF5818775.1"/>
    </source>
</evidence>
<keyword evidence="3" id="KW-0677">Repeat</keyword>
<dbReference type="PANTHER" id="PTHR36766">
    <property type="entry name" value="PLANT BROAD-SPECTRUM MILDEW RESISTANCE PROTEIN RPW8"/>
    <property type="match status" value="1"/>
</dbReference>
<dbReference type="InterPro" id="IPR042197">
    <property type="entry name" value="Apaf_helical"/>
</dbReference>
<evidence type="ECO:0000256" key="1">
    <source>
        <dbReference type="ARBA" id="ARBA00008894"/>
    </source>
</evidence>
<dbReference type="Pfam" id="PF05659">
    <property type="entry name" value="RPW8"/>
    <property type="match status" value="1"/>
</dbReference>
<dbReference type="InterPro" id="IPR008808">
    <property type="entry name" value="Powdery_mildew-R_dom"/>
</dbReference>
<keyword evidence="2" id="KW-0433">Leucine-rich repeat</keyword>
<protein>
    <submittedName>
        <fullName evidence="6">Powdery mildew resistance protein, RPW8</fullName>
    </submittedName>
    <submittedName>
        <fullName evidence="7">Putative NB-ARC</fullName>
    </submittedName>
</protein>
<dbReference type="GO" id="GO:0043531">
    <property type="term" value="F:ADP binding"/>
    <property type="evidence" value="ECO:0007669"/>
    <property type="project" value="InterPro"/>
</dbReference>
<dbReference type="AlphaFoldDB" id="A0A251VGD4"/>
<dbReference type="InterPro" id="IPR036388">
    <property type="entry name" value="WH-like_DNA-bd_sf"/>
</dbReference>
<dbReference type="SUPFAM" id="SSF52540">
    <property type="entry name" value="P-loop containing nucleoside triphosphate hydrolases"/>
    <property type="match status" value="1"/>
</dbReference>
<name>A0A251VGD4_HELAN</name>
<dbReference type="PRINTS" id="PR00364">
    <property type="entry name" value="DISEASERSIST"/>
</dbReference>
<keyword evidence="8" id="KW-1185">Reference proteome</keyword>
<comment type="similarity">
    <text evidence="1">Belongs to the disease resistance NB-LRR family.</text>
</comment>
<keyword evidence="4" id="KW-0611">Plant defense</keyword>
<dbReference type="SUPFAM" id="SSF52058">
    <property type="entry name" value="L domain-like"/>
    <property type="match status" value="1"/>
</dbReference>
<dbReference type="Gene3D" id="1.10.10.10">
    <property type="entry name" value="Winged helix-like DNA-binding domain superfamily/Winged helix DNA-binding domain"/>
    <property type="match status" value="1"/>
</dbReference>
<evidence type="ECO:0000256" key="4">
    <source>
        <dbReference type="ARBA" id="ARBA00022821"/>
    </source>
</evidence>